<name>A0A091DRU4_FUKDA</name>
<gene>
    <name evidence="2" type="ORF">H920_05611</name>
</gene>
<evidence type="ECO:0000313" key="2">
    <source>
        <dbReference type="EMBL" id="KFO32995.1"/>
    </source>
</evidence>
<dbReference type="EMBL" id="KN122106">
    <property type="protein sequence ID" value="KFO32995.1"/>
    <property type="molecule type" value="Genomic_DNA"/>
</dbReference>
<keyword evidence="3" id="KW-1185">Reference proteome</keyword>
<organism evidence="2 3">
    <name type="scientific">Fukomys damarensis</name>
    <name type="common">Damaraland mole rat</name>
    <name type="synonym">Cryptomys damarensis</name>
    <dbReference type="NCBI Taxonomy" id="885580"/>
    <lineage>
        <taxon>Eukaryota</taxon>
        <taxon>Metazoa</taxon>
        <taxon>Chordata</taxon>
        <taxon>Craniata</taxon>
        <taxon>Vertebrata</taxon>
        <taxon>Euteleostomi</taxon>
        <taxon>Mammalia</taxon>
        <taxon>Eutheria</taxon>
        <taxon>Euarchontoglires</taxon>
        <taxon>Glires</taxon>
        <taxon>Rodentia</taxon>
        <taxon>Hystricomorpha</taxon>
        <taxon>Bathyergidae</taxon>
        <taxon>Fukomys</taxon>
    </lineage>
</organism>
<sequence length="96" mass="10151">MAHAASHIPSTVDLKVQHEGKAQNIGANSQLHSLTLSLDPESKPYFGLSGSYNKPPTIATPKGAAPNERAYRLTLSLGPPKPATNVLSPKSDHQLS</sequence>
<evidence type="ECO:0000313" key="3">
    <source>
        <dbReference type="Proteomes" id="UP000028990"/>
    </source>
</evidence>
<protein>
    <submittedName>
        <fullName evidence="2">Uncharacterized protein</fullName>
    </submittedName>
</protein>
<dbReference type="Proteomes" id="UP000028990">
    <property type="component" value="Unassembled WGS sequence"/>
</dbReference>
<proteinExistence type="predicted"/>
<reference evidence="2 3" key="1">
    <citation type="submission" date="2013-11" db="EMBL/GenBank/DDBJ databases">
        <title>The Damaraland mole rat (Fukomys damarensis) genome and evolution of African mole rats.</title>
        <authorList>
            <person name="Gladyshev V.N."/>
            <person name="Fang X."/>
        </authorList>
    </citation>
    <scope>NUCLEOTIDE SEQUENCE [LARGE SCALE GENOMIC DNA]</scope>
    <source>
        <tissue evidence="2">Liver</tissue>
    </source>
</reference>
<dbReference type="AlphaFoldDB" id="A0A091DRU4"/>
<feature type="region of interest" description="Disordered" evidence="1">
    <location>
        <begin position="76"/>
        <end position="96"/>
    </location>
</feature>
<evidence type="ECO:0000256" key="1">
    <source>
        <dbReference type="SAM" id="MobiDB-lite"/>
    </source>
</evidence>
<accession>A0A091DRU4</accession>